<gene>
    <name evidence="2" type="ORF">F5X68DRAFT_230959</name>
</gene>
<dbReference type="Proteomes" id="UP000770015">
    <property type="component" value="Unassembled WGS sequence"/>
</dbReference>
<comment type="caution">
    <text evidence="2">The sequence shown here is derived from an EMBL/GenBank/DDBJ whole genome shotgun (WGS) entry which is preliminary data.</text>
</comment>
<name>A0A9P8VC93_9PEZI</name>
<accession>A0A9P8VC93</accession>
<protein>
    <recommendedName>
        <fullName evidence="1">DUF6604 domain-containing protein</fullName>
    </recommendedName>
</protein>
<sequence>MACLYSTCLWVSPELLKHHATQTEPSSSGRLKGKVRMEAKRAKQKADSNNITKVRPKHNVAVDEFVPLAKFIASSKSPSASVPDLFVEALTRVISLRYGFRGRMDAEGMV</sequence>
<organism evidence="2 3">
    <name type="scientific">Plectosphaerella plurivora</name>
    <dbReference type="NCBI Taxonomy" id="936078"/>
    <lineage>
        <taxon>Eukaryota</taxon>
        <taxon>Fungi</taxon>
        <taxon>Dikarya</taxon>
        <taxon>Ascomycota</taxon>
        <taxon>Pezizomycotina</taxon>
        <taxon>Sordariomycetes</taxon>
        <taxon>Hypocreomycetidae</taxon>
        <taxon>Glomerellales</taxon>
        <taxon>Plectosphaerellaceae</taxon>
        <taxon>Plectosphaerella</taxon>
    </lineage>
</organism>
<evidence type="ECO:0000313" key="2">
    <source>
        <dbReference type="EMBL" id="KAH6688329.1"/>
    </source>
</evidence>
<dbReference type="InterPro" id="IPR046539">
    <property type="entry name" value="DUF6604"/>
</dbReference>
<evidence type="ECO:0000259" key="1">
    <source>
        <dbReference type="Pfam" id="PF20253"/>
    </source>
</evidence>
<dbReference type="Pfam" id="PF20253">
    <property type="entry name" value="DUF6604"/>
    <property type="match status" value="1"/>
</dbReference>
<evidence type="ECO:0000313" key="3">
    <source>
        <dbReference type="Proteomes" id="UP000770015"/>
    </source>
</evidence>
<keyword evidence="3" id="KW-1185">Reference proteome</keyword>
<reference evidence="2" key="1">
    <citation type="journal article" date="2021" name="Nat. Commun.">
        <title>Genetic determinants of endophytism in the Arabidopsis root mycobiome.</title>
        <authorList>
            <person name="Mesny F."/>
            <person name="Miyauchi S."/>
            <person name="Thiergart T."/>
            <person name="Pickel B."/>
            <person name="Atanasova L."/>
            <person name="Karlsson M."/>
            <person name="Huettel B."/>
            <person name="Barry K.W."/>
            <person name="Haridas S."/>
            <person name="Chen C."/>
            <person name="Bauer D."/>
            <person name="Andreopoulos W."/>
            <person name="Pangilinan J."/>
            <person name="LaButti K."/>
            <person name="Riley R."/>
            <person name="Lipzen A."/>
            <person name="Clum A."/>
            <person name="Drula E."/>
            <person name="Henrissat B."/>
            <person name="Kohler A."/>
            <person name="Grigoriev I.V."/>
            <person name="Martin F.M."/>
            <person name="Hacquard S."/>
        </authorList>
    </citation>
    <scope>NUCLEOTIDE SEQUENCE</scope>
    <source>
        <strain evidence="2">MPI-SDFR-AT-0117</strain>
    </source>
</reference>
<dbReference type="EMBL" id="JAGSXJ010000009">
    <property type="protein sequence ID" value="KAH6688329.1"/>
    <property type="molecule type" value="Genomic_DNA"/>
</dbReference>
<feature type="domain" description="DUF6604" evidence="1">
    <location>
        <begin position="18"/>
        <end position="102"/>
    </location>
</feature>
<proteinExistence type="predicted"/>
<dbReference type="AlphaFoldDB" id="A0A9P8VC93"/>
<dbReference type="OrthoDB" id="5238236at2759"/>